<gene>
    <name evidence="1" type="ORF">EXM42_00585</name>
</gene>
<dbReference type="EMBL" id="SGJP01000001">
    <property type="protein sequence ID" value="NFA58951.1"/>
    <property type="molecule type" value="Genomic_DNA"/>
</dbReference>
<evidence type="ECO:0000313" key="1">
    <source>
        <dbReference type="EMBL" id="NFA58951.1"/>
    </source>
</evidence>
<reference evidence="1 2" key="1">
    <citation type="submission" date="2019-02" db="EMBL/GenBank/DDBJ databases">
        <title>Genome sequencing of Clostridium botulinum clinical isolates.</title>
        <authorList>
            <person name="Brunt J."/>
            <person name="Van Vliet A.H.M."/>
            <person name="Stringer S.C."/>
            <person name="Grant K.A."/>
            <person name="Carter A.C."/>
            <person name="Peck M.W."/>
        </authorList>
    </citation>
    <scope>NUCLEOTIDE SEQUENCE [LARGE SCALE GENOMIC DNA]</scope>
    <source>
        <strain evidence="1 2">R1125/03</strain>
    </source>
</reference>
<evidence type="ECO:0000313" key="2">
    <source>
        <dbReference type="Proteomes" id="UP000473089"/>
    </source>
</evidence>
<organism evidence="1 2">
    <name type="scientific">Clostridium botulinum</name>
    <dbReference type="NCBI Taxonomy" id="1491"/>
    <lineage>
        <taxon>Bacteria</taxon>
        <taxon>Bacillati</taxon>
        <taxon>Bacillota</taxon>
        <taxon>Clostridia</taxon>
        <taxon>Eubacteriales</taxon>
        <taxon>Clostridiaceae</taxon>
        <taxon>Clostridium</taxon>
    </lineage>
</organism>
<dbReference type="Proteomes" id="UP000473089">
    <property type="component" value="Unassembled WGS sequence"/>
</dbReference>
<sequence>MICTFTAGILLAYSFIVYEDKENSGFWVTAIIHSLMNLITFVF</sequence>
<proteinExistence type="predicted"/>
<evidence type="ECO:0008006" key="3">
    <source>
        <dbReference type="Google" id="ProtNLM"/>
    </source>
</evidence>
<dbReference type="AlphaFoldDB" id="A0A6M0SYH8"/>
<accession>A0A6M0SYH8</accession>
<name>A0A6M0SYH8_CLOBO</name>
<protein>
    <recommendedName>
        <fullName evidence="3">CPBP family intramembrane metalloprotease</fullName>
    </recommendedName>
</protein>
<comment type="caution">
    <text evidence="1">The sequence shown here is derived from an EMBL/GenBank/DDBJ whole genome shotgun (WGS) entry which is preliminary data.</text>
</comment>